<reference evidence="1" key="1">
    <citation type="submission" date="2014-09" db="EMBL/GenBank/DDBJ databases">
        <authorList>
            <person name="Magalhaes I.L.F."/>
            <person name="Oliveira U."/>
            <person name="Santos F.R."/>
            <person name="Vidigal T.H.D.A."/>
            <person name="Brescovit A.D."/>
            <person name="Santos A.J."/>
        </authorList>
    </citation>
    <scope>NUCLEOTIDE SEQUENCE</scope>
    <source>
        <tissue evidence="1">Shoot tissue taken approximately 20 cm above the soil surface</tissue>
    </source>
</reference>
<dbReference type="AlphaFoldDB" id="A0A0A9GS97"/>
<proteinExistence type="predicted"/>
<accession>A0A0A9GS97</accession>
<reference evidence="1" key="2">
    <citation type="journal article" date="2015" name="Data Brief">
        <title>Shoot transcriptome of the giant reed, Arundo donax.</title>
        <authorList>
            <person name="Barrero R.A."/>
            <person name="Guerrero F.D."/>
            <person name="Moolhuijzen P."/>
            <person name="Goolsby J.A."/>
            <person name="Tidwell J."/>
            <person name="Bellgard S.E."/>
            <person name="Bellgard M.I."/>
        </authorList>
    </citation>
    <scope>NUCLEOTIDE SEQUENCE</scope>
    <source>
        <tissue evidence="1">Shoot tissue taken approximately 20 cm above the soil surface</tissue>
    </source>
</reference>
<protein>
    <submittedName>
        <fullName evidence="1">Uncharacterized protein</fullName>
    </submittedName>
</protein>
<name>A0A0A9GS97_ARUDO</name>
<evidence type="ECO:0000313" key="1">
    <source>
        <dbReference type="EMBL" id="JAE26299.1"/>
    </source>
</evidence>
<organism evidence="1">
    <name type="scientific">Arundo donax</name>
    <name type="common">Giant reed</name>
    <name type="synonym">Donax arundinaceus</name>
    <dbReference type="NCBI Taxonomy" id="35708"/>
    <lineage>
        <taxon>Eukaryota</taxon>
        <taxon>Viridiplantae</taxon>
        <taxon>Streptophyta</taxon>
        <taxon>Embryophyta</taxon>
        <taxon>Tracheophyta</taxon>
        <taxon>Spermatophyta</taxon>
        <taxon>Magnoliopsida</taxon>
        <taxon>Liliopsida</taxon>
        <taxon>Poales</taxon>
        <taxon>Poaceae</taxon>
        <taxon>PACMAD clade</taxon>
        <taxon>Arundinoideae</taxon>
        <taxon>Arundineae</taxon>
        <taxon>Arundo</taxon>
    </lineage>
</organism>
<sequence>MDTSICVDNMRNCATSLYETEMRVLPPGPLKVLPETTPLCIQRGYCYHREYMTDDTSETARTTGYATGLLSEVISL</sequence>
<dbReference type="EMBL" id="GBRH01171597">
    <property type="protein sequence ID" value="JAE26299.1"/>
    <property type="molecule type" value="Transcribed_RNA"/>
</dbReference>